<dbReference type="InterPro" id="IPR021714">
    <property type="entry name" value="URB1_N"/>
</dbReference>
<dbReference type="Proteomes" id="UP000307169">
    <property type="component" value="Unassembled WGS sequence"/>
</dbReference>
<feature type="domain" description="URB1 central HEAT repeat" evidence="3">
    <location>
        <begin position="609"/>
        <end position="768"/>
    </location>
</feature>
<comment type="caution">
    <text evidence="4">The sequence shown here is derived from an EMBL/GenBank/DDBJ whole genome shotgun (WGS) entry which is preliminary data.</text>
</comment>
<dbReference type="InterPro" id="IPR032436">
    <property type="entry name" value="URB1_C"/>
</dbReference>
<dbReference type="GO" id="GO:0000463">
    <property type="term" value="P:maturation of LSU-rRNA from tricistronic rRNA transcript (SSU-rRNA, 5.8S rRNA, LSU-rRNA)"/>
    <property type="evidence" value="ECO:0007669"/>
    <property type="project" value="TreeGrafter"/>
</dbReference>
<dbReference type="Pfam" id="PF26140">
    <property type="entry name" value="HEAT_URB1"/>
    <property type="match status" value="1"/>
</dbReference>
<dbReference type="GO" id="GO:0000466">
    <property type="term" value="P:maturation of 5.8S rRNA from tricistronic rRNA transcript (SSU-rRNA, 5.8S rRNA, LSU-rRNA)"/>
    <property type="evidence" value="ECO:0007669"/>
    <property type="project" value="TreeGrafter"/>
</dbReference>
<evidence type="ECO:0000259" key="3">
    <source>
        <dbReference type="Pfam" id="PF26140"/>
    </source>
</evidence>
<dbReference type="GO" id="GO:0005730">
    <property type="term" value="C:nucleolus"/>
    <property type="evidence" value="ECO:0007669"/>
    <property type="project" value="TreeGrafter"/>
</dbReference>
<feature type="domain" description="URB1 C-terminal" evidence="2">
    <location>
        <begin position="1486"/>
        <end position="1678"/>
    </location>
</feature>
<proteinExistence type="predicted"/>
<evidence type="ECO:0008006" key="6">
    <source>
        <dbReference type="Google" id="ProtNLM"/>
    </source>
</evidence>
<name>A0A4T0NMK5_9BASI</name>
<reference evidence="4 5" key="1">
    <citation type="submission" date="2019-03" db="EMBL/GenBank/DDBJ databases">
        <title>Sequencing 25 genomes of Wallemia mellicola.</title>
        <authorList>
            <person name="Gostincar C."/>
        </authorList>
    </citation>
    <scope>NUCLEOTIDE SEQUENCE [LARGE SCALE GENOMIC DNA]</scope>
    <source>
        <strain evidence="4 5">EXF-1262</strain>
    </source>
</reference>
<gene>
    <name evidence="4" type="ORF">E3Q17_03022</name>
</gene>
<dbReference type="PANTHER" id="PTHR13500:SF0">
    <property type="entry name" value="NUCLEOLAR PRE-RIBOSOMAL-ASSOCIATED PROTEIN 1"/>
    <property type="match status" value="1"/>
</dbReference>
<dbReference type="InterPro" id="IPR039844">
    <property type="entry name" value="URB1"/>
</dbReference>
<evidence type="ECO:0000313" key="4">
    <source>
        <dbReference type="EMBL" id="TIB98430.1"/>
    </source>
</evidence>
<evidence type="ECO:0000259" key="2">
    <source>
        <dbReference type="Pfam" id="PF16201"/>
    </source>
</evidence>
<sequence length="1842" mass="208722">MTPPPAKRQKPEIEFSDGLDFITKFSTAYRTSSYEGHSIKDLLTAFRNAISVPQDLPLSDKRYRLVLDYLKRSSNASELFRAWELCHQDKNLASTLPLPISAIAALLNVAASHTHLHPSALAILNEAIKSQHFLRDYMSETKNDLILAALKLTLAMAEAAGRIGVQREMRTIWENFGWNYKFVPKLLNMRRKKSSEADNDPIGKADIRTLYLLLNLVFISPSLSNPYLINAHLSQKETNQQLFRGLLHDHYLVIQKFLQVWHDVWSDGRVSRSTKLFVWNEQTIDHLLKLYNRVDDESSDDHEFIPAKLVHAYLKSLCTKPGFALCFKDDGYYPRSKQQPSDNVMTERLYNRQLLGVLKNLRIGDSELHADLALSILSACPELSSHYWKQSSLTLEPRLSSRWISNISYLACAVSLPVPSDTFKHNDSFKSSPPPLNNMIESILPTIIQKANFTKAFYASPPIELVQHCIALALSKALDKLDRVQKLMLEAAISLEENENDGQWYKRRRELLREAMKRLPEGKAIAHFAASQESSKNKMLSENSLRLLYQYQSIIPPAFQEAQIDISKLLFSGGLANPDLSSFDALSQLHALRLLKGSDVYNVASKVGSESAFKAIMKLHINTKHAFIRDVTSEIVSNFLSNSVLFEHDKTETQLWLSNLTLDSLDFIDGCILRCVKTPYRYLEQIRSMLDSNVDIDIPALVPSPLVFTLLEQLNYQVSKKLLSDDNASELAAYVRNLIIGLAGKQPSIKGIIKNLFEWLQRICDNHDGVNTRNQSSLIKHQIKGLTKSLKKVAGLNGLERSDLPTRIYSLDPVSQNVFASLQFDGSESVTNRFDLLVPHITQESLENPVSRDYIKESALSYYSHARSAQFLIHRLGDESGKAAFVGLLVELIKFARKDEKRAVIETTLQSEELLTIFNGKDIDANLSRSLRNFTSELRKLEYVSSDYSSQLSNFVVQAVTQFAGKDWKSYENVMLSWTPYFNYKQLEEALVISSSNIPESSATLTQVLKILSEGQHSESVATICENSKLLPALIDVVFRTTDEEVLDQLYVFFERLLPLRSFKKGNAKVADVQFKSVLKPIEIDVKKISLPQSPKQDAIVALLITRFPQYRRAFYKSAKKVDAGDIPILSATTYANIIALGVRLDGSIKDDEIDLANKVAGNAIQHAINGVEEISIEHTLALLQSSEYVSALLSHLNWVPGSSAQSCKVLSQIAKWACKYDDAKDFIRSAFLENVGKLLRVVDKQEEEVSEVALERLTEVAYKISLTADDLESFLITTSQRGLGQAHVMKFATTLLKLVDIPPHLCLSLLQQVYGSDLFKDASEKLDVTKQRLVEYIHTLFFKAPVALCQLAQINPLVNIYNATLHRSDTLILDIFNLFERVCRQSLIAITRVWVPPSTISAANSGNRTIDAIVALDSNKIFNTCLNFPNRLSFSDVISNVDDVEHKEDLYDPRFLMALLSSVFRDETLTDFEYLELVRCSIINIPIVGLSSRRPDIRKVSLHLMGHVSAWLNKHNFTEKQELEYLLQNFRNTIPPHEMHEEVPRSSTLITVFVAHATRAIVNPTTHAYPLIMRFLLQRPYMDVKNVPLFFDLLLSYNEDRKWERGWILRFVRDAVKSSDDWRMMKRRHNWDVLATLYESSNDDSSIRTLIEEIALTLTTNPSTATNLVCSKPILMWINQQFAITKLGNKSLQNFLNVALQILKNGDINAIDHATRGVWRSEVLSIANLSTKYANITCLKLSSEIIWRLSRLDKLDRYPDTITPVSFNVVLQNLITSVSNADYEADEMYKETLKYLGLVYSSVPATSDNIKNGWIQLTSRLLATGDEEYYNMVLGQLHGFL</sequence>
<protein>
    <recommendedName>
        <fullName evidence="6">Nucleolar pre-ribosomal-associated protein 1 C-terminal domain-containing protein</fullName>
    </recommendedName>
</protein>
<dbReference type="Pfam" id="PF16201">
    <property type="entry name" value="NopRA1"/>
    <property type="match status" value="1"/>
</dbReference>
<feature type="domain" description="URB1 N-terminal" evidence="1">
    <location>
        <begin position="77"/>
        <end position="406"/>
    </location>
</feature>
<dbReference type="InterPro" id="IPR059018">
    <property type="entry name" value="HEAT_URB1"/>
</dbReference>
<accession>A0A4T0NMK5</accession>
<dbReference type="Pfam" id="PF11707">
    <property type="entry name" value="Npa1"/>
    <property type="match status" value="1"/>
</dbReference>
<evidence type="ECO:0000259" key="1">
    <source>
        <dbReference type="Pfam" id="PF11707"/>
    </source>
</evidence>
<dbReference type="PANTHER" id="PTHR13500">
    <property type="entry name" value="NUCLEOLAR PRERIBOSOMAL-ASSOCIATED PROTEIN 1"/>
    <property type="match status" value="1"/>
</dbReference>
<evidence type="ECO:0000313" key="5">
    <source>
        <dbReference type="Proteomes" id="UP000307169"/>
    </source>
</evidence>
<organism evidence="4 5">
    <name type="scientific">Wallemia mellicola</name>
    <dbReference type="NCBI Taxonomy" id="1708541"/>
    <lineage>
        <taxon>Eukaryota</taxon>
        <taxon>Fungi</taxon>
        <taxon>Dikarya</taxon>
        <taxon>Basidiomycota</taxon>
        <taxon>Wallemiomycotina</taxon>
        <taxon>Wallemiomycetes</taxon>
        <taxon>Wallemiales</taxon>
        <taxon>Wallemiaceae</taxon>
        <taxon>Wallemia</taxon>
    </lineage>
</organism>
<dbReference type="EMBL" id="SPRH01000038">
    <property type="protein sequence ID" value="TIB98430.1"/>
    <property type="molecule type" value="Genomic_DNA"/>
</dbReference>